<comment type="caution">
    <text evidence="5">The sequence shown here is derived from an EMBL/GenBank/DDBJ whole genome shotgun (WGS) entry which is preliminary data.</text>
</comment>
<dbReference type="InterPro" id="IPR012340">
    <property type="entry name" value="NA-bd_OB-fold"/>
</dbReference>
<dbReference type="GO" id="GO:0005829">
    <property type="term" value="C:cytosol"/>
    <property type="evidence" value="ECO:0007669"/>
    <property type="project" value="TreeGrafter"/>
</dbReference>
<dbReference type="SUPFAM" id="SSF50249">
    <property type="entry name" value="Nucleic acid-binding proteins"/>
    <property type="match status" value="1"/>
</dbReference>
<comment type="similarity">
    <text evidence="1">Belongs to the IF-1 family.</text>
</comment>
<evidence type="ECO:0000256" key="1">
    <source>
        <dbReference type="ARBA" id="ARBA00010939"/>
    </source>
</evidence>
<dbReference type="GO" id="GO:0003723">
    <property type="term" value="F:RNA binding"/>
    <property type="evidence" value="ECO:0007669"/>
    <property type="project" value="InterPro"/>
</dbReference>
<reference evidence="5" key="1">
    <citation type="journal article" date="2015" name="Nature">
        <title>Complex archaea that bridge the gap between prokaryotes and eukaryotes.</title>
        <authorList>
            <person name="Spang A."/>
            <person name="Saw J.H."/>
            <person name="Jorgensen S.L."/>
            <person name="Zaremba-Niedzwiedzka K."/>
            <person name="Martijn J."/>
            <person name="Lind A.E."/>
            <person name="van Eijk R."/>
            <person name="Schleper C."/>
            <person name="Guy L."/>
            <person name="Ettema T.J."/>
        </authorList>
    </citation>
    <scope>NUCLEOTIDE SEQUENCE</scope>
</reference>
<dbReference type="PANTHER" id="PTHR33370:SF1">
    <property type="entry name" value="TRANSLATION INITIATION FACTOR IF-1, CHLOROPLASTIC"/>
    <property type="match status" value="1"/>
</dbReference>
<keyword evidence="3" id="KW-0648">Protein biosynthesis</keyword>
<dbReference type="Gene3D" id="2.40.50.140">
    <property type="entry name" value="Nucleic acid-binding proteins"/>
    <property type="match status" value="1"/>
</dbReference>
<organism evidence="5">
    <name type="scientific">marine sediment metagenome</name>
    <dbReference type="NCBI Taxonomy" id="412755"/>
    <lineage>
        <taxon>unclassified sequences</taxon>
        <taxon>metagenomes</taxon>
        <taxon>ecological metagenomes</taxon>
    </lineage>
</organism>
<dbReference type="InterPro" id="IPR006196">
    <property type="entry name" value="RNA-binding_domain_S1_IF1"/>
</dbReference>
<evidence type="ECO:0000313" key="5">
    <source>
        <dbReference type="EMBL" id="KKL93925.1"/>
    </source>
</evidence>
<dbReference type="EMBL" id="LAZR01019063">
    <property type="protein sequence ID" value="KKL93925.1"/>
    <property type="molecule type" value="Genomic_DNA"/>
</dbReference>
<evidence type="ECO:0000256" key="3">
    <source>
        <dbReference type="ARBA" id="ARBA00022917"/>
    </source>
</evidence>
<gene>
    <name evidence="5" type="ORF">LCGC14_1869850</name>
</gene>
<dbReference type="PROSITE" id="PS50832">
    <property type="entry name" value="S1_IF1_TYPE"/>
    <property type="match status" value="1"/>
</dbReference>
<evidence type="ECO:0000256" key="2">
    <source>
        <dbReference type="ARBA" id="ARBA00022540"/>
    </source>
</evidence>
<sequence length="76" mass="8483">MADPDKILKVEGFVEESLPGLLFRITIDTSDGEKKTVLAHLAGKMKLYRIKVVPGDTVLIEMSSATDERGRIIRRL</sequence>
<protein>
    <recommendedName>
        <fullName evidence="4">S1-like domain-containing protein</fullName>
    </recommendedName>
</protein>
<name>A0A0F9IJC2_9ZZZZ</name>
<proteinExistence type="inferred from homology"/>
<feature type="domain" description="S1-like" evidence="4">
    <location>
        <begin position="36"/>
        <end position="76"/>
    </location>
</feature>
<dbReference type="AlphaFoldDB" id="A0A0F9IJC2"/>
<dbReference type="PANTHER" id="PTHR33370">
    <property type="entry name" value="TRANSLATION INITIATION FACTOR IF-1, CHLOROPLASTIC"/>
    <property type="match status" value="1"/>
</dbReference>
<dbReference type="InterPro" id="IPR004368">
    <property type="entry name" value="TIF_IF1"/>
</dbReference>
<dbReference type="GO" id="GO:0003743">
    <property type="term" value="F:translation initiation factor activity"/>
    <property type="evidence" value="ECO:0007669"/>
    <property type="project" value="UniProtKB-KW"/>
</dbReference>
<dbReference type="GO" id="GO:0043022">
    <property type="term" value="F:ribosome binding"/>
    <property type="evidence" value="ECO:0007669"/>
    <property type="project" value="TreeGrafter"/>
</dbReference>
<evidence type="ECO:0000259" key="4">
    <source>
        <dbReference type="PROSITE" id="PS50832"/>
    </source>
</evidence>
<accession>A0A0F9IJC2</accession>
<dbReference type="Pfam" id="PF01176">
    <property type="entry name" value="eIF-1a"/>
    <property type="match status" value="1"/>
</dbReference>
<keyword evidence="2" id="KW-0396">Initiation factor</keyword>